<name>A0A6N1ARX5_9PROT</name>
<dbReference type="InterPro" id="IPR011932">
    <property type="entry name" value="Recomb_XerD"/>
</dbReference>
<dbReference type="Gene3D" id="1.10.150.130">
    <property type="match status" value="1"/>
</dbReference>
<dbReference type="InterPro" id="IPR044068">
    <property type="entry name" value="CB"/>
</dbReference>
<evidence type="ECO:0000313" key="15">
    <source>
        <dbReference type="EMBL" id="QKS50862.1"/>
    </source>
</evidence>
<proteinExistence type="inferred from homology"/>
<dbReference type="PROSITE" id="PS51898">
    <property type="entry name" value="TYR_RECOMBINASE"/>
    <property type="match status" value="1"/>
</dbReference>
<dbReference type="RefSeq" id="WP_149200753.1">
    <property type="nucleotide sequence ID" value="NZ_BSOV01000076.1"/>
</dbReference>
<dbReference type="InterPro" id="IPR002104">
    <property type="entry name" value="Integrase_catalytic"/>
</dbReference>
<evidence type="ECO:0000259" key="13">
    <source>
        <dbReference type="PROSITE" id="PS51898"/>
    </source>
</evidence>
<dbReference type="Pfam" id="PF00589">
    <property type="entry name" value="Phage_integrase"/>
    <property type="match status" value="1"/>
</dbReference>
<feature type="domain" description="Tyr recombinase" evidence="13">
    <location>
        <begin position="141"/>
        <end position="335"/>
    </location>
</feature>
<evidence type="ECO:0000256" key="10">
    <source>
        <dbReference type="ARBA" id="ARBA00023306"/>
    </source>
</evidence>
<organism evidence="15 16">
    <name type="scientific">Azospirillum oryzae</name>
    <dbReference type="NCBI Taxonomy" id="286727"/>
    <lineage>
        <taxon>Bacteria</taxon>
        <taxon>Pseudomonadati</taxon>
        <taxon>Pseudomonadota</taxon>
        <taxon>Alphaproteobacteria</taxon>
        <taxon>Rhodospirillales</taxon>
        <taxon>Azospirillaceae</taxon>
        <taxon>Azospirillum</taxon>
    </lineage>
</organism>
<dbReference type="AlphaFoldDB" id="A0A6N1ARX5"/>
<dbReference type="Pfam" id="PF02899">
    <property type="entry name" value="Phage_int_SAM_1"/>
    <property type="match status" value="1"/>
</dbReference>
<dbReference type="GO" id="GO:0009037">
    <property type="term" value="F:tyrosine-based site-specific recombinase activity"/>
    <property type="evidence" value="ECO:0007669"/>
    <property type="project" value="UniProtKB-UniRule"/>
</dbReference>
<evidence type="ECO:0000256" key="11">
    <source>
        <dbReference type="HAMAP-Rule" id="MF_01807"/>
    </source>
</evidence>
<sequence length="351" mass="37890">MTGSKPPTKAAGKATGKPAGKPGAKRRGRPCKPRTLATSPHLDAFLDMLTAERGAAVNTRLAYERDLADLGRWLAQRSVALEAAGTEDLRAYLAVQSKDGAPRTVARRLSAMRQFYRFLLSEGRRVDDPASPLDSPKQGRPLPKILTEAEVGAMLSTAEARGGPEGLRLVALLEVLYATGLRVSELVGLPMTAIMRDGRGLLVRGKGGKERMVPLSDPALAALAGYIPFRGHFIPPTAGAGGEAGHSPFLFPSRISAEGHLTRQRFAQLLKQLAIDSGIDPEKVSPHVLRHAFATHLLDHGADLRSVQKMLGHADIATTQIYTHVVTERLKKVMHDHHPLARRKVEEPSEG</sequence>
<gene>
    <name evidence="11" type="primary">xerD</name>
    <name evidence="15" type="ORF">HUE56_09985</name>
</gene>
<dbReference type="CDD" id="cd00798">
    <property type="entry name" value="INT_XerDC_C"/>
    <property type="match status" value="1"/>
</dbReference>
<feature type="compositionally biased region" description="Basic residues" evidence="12">
    <location>
        <begin position="23"/>
        <end position="32"/>
    </location>
</feature>
<keyword evidence="7 11" id="KW-0229">DNA integration</keyword>
<dbReference type="PANTHER" id="PTHR30349">
    <property type="entry name" value="PHAGE INTEGRASE-RELATED"/>
    <property type="match status" value="1"/>
</dbReference>
<dbReference type="PROSITE" id="PS51900">
    <property type="entry name" value="CB"/>
    <property type="match status" value="1"/>
</dbReference>
<feature type="active site" evidence="11">
    <location>
        <position position="182"/>
    </location>
</feature>
<dbReference type="InterPro" id="IPR011010">
    <property type="entry name" value="DNA_brk_join_enz"/>
</dbReference>
<dbReference type="InterPro" id="IPR050090">
    <property type="entry name" value="Tyrosine_recombinase_XerCD"/>
</dbReference>
<keyword evidence="4 11" id="KW-0963">Cytoplasm</keyword>
<keyword evidence="6 11" id="KW-0159">Chromosome partition</keyword>
<evidence type="ECO:0000256" key="2">
    <source>
        <dbReference type="ARBA" id="ARBA00010450"/>
    </source>
</evidence>
<dbReference type="HAMAP" id="MF_01808">
    <property type="entry name" value="Recomb_XerC_XerD"/>
    <property type="match status" value="1"/>
</dbReference>
<dbReference type="OrthoDB" id="9801717at2"/>
<dbReference type="SUPFAM" id="SSF56349">
    <property type="entry name" value="DNA breaking-rejoining enzymes"/>
    <property type="match status" value="1"/>
</dbReference>
<comment type="function">
    <text evidence="11">Site-specific tyrosine recombinase, which acts by catalyzing the cutting and rejoining of the recombining DNA molecules. The XerC-XerD complex is essential to convert dimers of the bacterial chromosome into monomers to permit their segregation at cell division. It also contributes to the segregational stability of plasmids.</text>
</comment>
<dbReference type="InterPro" id="IPR013762">
    <property type="entry name" value="Integrase-like_cat_sf"/>
</dbReference>
<feature type="active site" evidence="11">
    <location>
        <position position="313"/>
    </location>
</feature>
<keyword evidence="9 11" id="KW-0233">DNA recombination</keyword>
<dbReference type="GO" id="GO:0005737">
    <property type="term" value="C:cytoplasm"/>
    <property type="evidence" value="ECO:0007669"/>
    <property type="project" value="UniProtKB-SubCell"/>
</dbReference>
<dbReference type="KEGG" id="aoz:HUE56_09985"/>
<evidence type="ECO:0000256" key="7">
    <source>
        <dbReference type="ARBA" id="ARBA00022908"/>
    </source>
</evidence>
<dbReference type="InterPro" id="IPR010998">
    <property type="entry name" value="Integrase_recombinase_N"/>
</dbReference>
<keyword evidence="16" id="KW-1185">Reference proteome</keyword>
<evidence type="ECO:0000259" key="14">
    <source>
        <dbReference type="PROSITE" id="PS51900"/>
    </source>
</evidence>
<dbReference type="PANTHER" id="PTHR30349:SF90">
    <property type="entry name" value="TYROSINE RECOMBINASE XERD"/>
    <property type="match status" value="1"/>
</dbReference>
<evidence type="ECO:0000256" key="8">
    <source>
        <dbReference type="ARBA" id="ARBA00023125"/>
    </source>
</evidence>
<feature type="compositionally biased region" description="Low complexity" evidence="12">
    <location>
        <begin position="1"/>
        <end position="22"/>
    </location>
</feature>
<feature type="active site" evidence="11">
    <location>
        <position position="287"/>
    </location>
</feature>
<dbReference type="InterPro" id="IPR004107">
    <property type="entry name" value="Integrase_SAM-like_N"/>
</dbReference>
<evidence type="ECO:0000256" key="12">
    <source>
        <dbReference type="SAM" id="MobiDB-lite"/>
    </source>
</evidence>
<dbReference type="NCBIfam" id="NF001399">
    <property type="entry name" value="PRK00283.1"/>
    <property type="match status" value="1"/>
</dbReference>
<dbReference type="HAMAP" id="MF_01807">
    <property type="entry name" value="Recomb_XerD"/>
    <property type="match status" value="1"/>
</dbReference>
<dbReference type="EMBL" id="CP054619">
    <property type="protein sequence ID" value="QKS50862.1"/>
    <property type="molecule type" value="Genomic_DNA"/>
</dbReference>
<feature type="region of interest" description="Disordered" evidence="12">
    <location>
        <begin position="1"/>
        <end position="37"/>
    </location>
</feature>
<dbReference type="InterPro" id="IPR023009">
    <property type="entry name" value="Tyrosine_recombinase_XerC/XerD"/>
</dbReference>
<evidence type="ECO:0000256" key="5">
    <source>
        <dbReference type="ARBA" id="ARBA00022618"/>
    </source>
</evidence>
<feature type="active site" evidence="11">
    <location>
        <position position="206"/>
    </location>
</feature>
<keyword evidence="8 11" id="KW-0238">DNA-binding</keyword>
<comment type="subunit">
    <text evidence="11">Forms a cyclic heterotetrameric complex composed of two molecules of XerC and two molecules of XerD.</text>
</comment>
<evidence type="ECO:0000256" key="6">
    <source>
        <dbReference type="ARBA" id="ARBA00022829"/>
    </source>
</evidence>
<comment type="similarity">
    <text evidence="2 11">Belongs to the 'phage' integrase family. XerD subfamily.</text>
</comment>
<keyword evidence="5 11" id="KW-0132">Cell division</keyword>
<evidence type="ECO:0000256" key="3">
    <source>
        <dbReference type="ARBA" id="ARBA00015810"/>
    </source>
</evidence>
<dbReference type="Gene3D" id="1.10.443.10">
    <property type="entry name" value="Intergrase catalytic core"/>
    <property type="match status" value="1"/>
</dbReference>
<reference evidence="15 16" key="1">
    <citation type="submission" date="2020-06" db="EMBL/GenBank/DDBJ databases">
        <title>Complete genome of Azosprillum oryzae KACC14407.</title>
        <authorList>
            <person name="Kim M."/>
            <person name="Park Y.-J."/>
            <person name="Shin J.-H."/>
        </authorList>
    </citation>
    <scope>NUCLEOTIDE SEQUENCE [LARGE SCALE GENOMIC DNA]</scope>
    <source>
        <strain evidence="15 16">KACC 14407</strain>
    </source>
</reference>
<evidence type="ECO:0000256" key="4">
    <source>
        <dbReference type="ARBA" id="ARBA00022490"/>
    </source>
</evidence>
<keyword evidence="10 11" id="KW-0131">Cell cycle</keyword>
<dbReference type="GO" id="GO:0006313">
    <property type="term" value="P:DNA transposition"/>
    <property type="evidence" value="ECO:0007669"/>
    <property type="project" value="UniProtKB-UniRule"/>
</dbReference>
<feature type="active site" description="O-(3'-phospho-DNA)-tyrosine intermediate" evidence="11">
    <location>
        <position position="322"/>
    </location>
</feature>
<feature type="domain" description="Core-binding (CB)" evidence="14">
    <location>
        <begin position="36"/>
        <end position="120"/>
    </location>
</feature>
<dbReference type="GO" id="GO:0007059">
    <property type="term" value="P:chromosome segregation"/>
    <property type="evidence" value="ECO:0007669"/>
    <property type="project" value="UniProtKB-UniRule"/>
</dbReference>
<comment type="subcellular location">
    <subcellularLocation>
        <location evidence="1 11">Cytoplasm</location>
    </subcellularLocation>
</comment>
<accession>A0A6N1ARX5</accession>
<protein>
    <recommendedName>
        <fullName evidence="3 11">Tyrosine recombinase XerD</fullName>
    </recommendedName>
</protein>
<evidence type="ECO:0000313" key="16">
    <source>
        <dbReference type="Proteomes" id="UP000509702"/>
    </source>
</evidence>
<feature type="active site" evidence="11">
    <location>
        <position position="290"/>
    </location>
</feature>
<dbReference type="GO" id="GO:0003677">
    <property type="term" value="F:DNA binding"/>
    <property type="evidence" value="ECO:0007669"/>
    <property type="project" value="UniProtKB-UniRule"/>
</dbReference>
<evidence type="ECO:0000256" key="9">
    <source>
        <dbReference type="ARBA" id="ARBA00023172"/>
    </source>
</evidence>
<evidence type="ECO:0000256" key="1">
    <source>
        <dbReference type="ARBA" id="ARBA00004496"/>
    </source>
</evidence>
<dbReference type="GO" id="GO:0051301">
    <property type="term" value="P:cell division"/>
    <property type="evidence" value="ECO:0007669"/>
    <property type="project" value="UniProtKB-KW"/>
</dbReference>
<dbReference type="Proteomes" id="UP000509702">
    <property type="component" value="Chromosome"/>
</dbReference>